<dbReference type="Pfam" id="PF15550">
    <property type="entry name" value="Draxin"/>
    <property type="match status" value="1"/>
</dbReference>
<dbReference type="Ensembl" id="ENSPTXT00000017952.1">
    <property type="protein sequence ID" value="ENSPTXP00000017425.1"/>
    <property type="gene ID" value="ENSPTXG00000011982.1"/>
</dbReference>
<dbReference type="GeneTree" id="ENSGT00390000013828"/>
<keyword evidence="1" id="KW-0217">Developmental protein</keyword>
<evidence type="ECO:0000256" key="6">
    <source>
        <dbReference type="SAM" id="SignalP"/>
    </source>
</evidence>
<evidence type="ECO:0000256" key="1">
    <source>
        <dbReference type="ARBA" id="ARBA00022473"/>
    </source>
</evidence>
<keyword evidence="8" id="KW-1185">Reference proteome</keyword>
<name>A0A670Z0D2_PSETE</name>
<accession>A0A670Z0D2</accession>
<dbReference type="PANTHER" id="PTHR28610">
    <property type="entry name" value="DRAXIN"/>
    <property type="match status" value="1"/>
</dbReference>
<dbReference type="InterPro" id="IPR029094">
    <property type="entry name" value="Draxin"/>
</dbReference>
<protein>
    <submittedName>
        <fullName evidence="7">Dorsal inhibitory axon guidance protein</fullName>
    </submittedName>
</protein>
<keyword evidence="2" id="KW-0964">Secreted</keyword>
<evidence type="ECO:0000256" key="4">
    <source>
        <dbReference type="ARBA" id="ARBA00023180"/>
    </source>
</evidence>
<dbReference type="GO" id="GO:0016055">
    <property type="term" value="P:Wnt signaling pathway"/>
    <property type="evidence" value="ECO:0007669"/>
    <property type="project" value="InterPro"/>
</dbReference>
<dbReference type="GO" id="GO:0090090">
    <property type="term" value="P:negative regulation of canonical Wnt signaling pathway"/>
    <property type="evidence" value="ECO:0007669"/>
    <property type="project" value="Ensembl"/>
</dbReference>
<feature type="region of interest" description="Disordered" evidence="5">
    <location>
        <begin position="61"/>
        <end position="190"/>
    </location>
</feature>
<evidence type="ECO:0000256" key="2">
    <source>
        <dbReference type="ARBA" id="ARBA00022525"/>
    </source>
</evidence>
<feature type="compositionally biased region" description="Polar residues" evidence="5">
    <location>
        <begin position="179"/>
        <end position="190"/>
    </location>
</feature>
<evidence type="ECO:0000256" key="3">
    <source>
        <dbReference type="ARBA" id="ARBA00022729"/>
    </source>
</evidence>
<dbReference type="PANTHER" id="PTHR28610:SF1">
    <property type="entry name" value="DRAXIN"/>
    <property type="match status" value="1"/>
</dbReference>
<reference evidence="7" key="1">
    <citation type="submission" date="2025-08" db="UniProtKB">
        <authorList>
            <consortium name="Ensembl"/>
        </authorList>
    </citation>
    <scope>IDENTIFICATION</scope>
</reference>
<dbReference type="OMA" id="WTPQTSH"/>
<proteinExistence type="predicted"/>
<feature type="compositionally biased region" description="Basic residues" evidence="5">
    <location>
        <begin position="128"/>
        <end position="156"/>
    </location>
</feature>
<gene>
    <name evidence="7" type="primary">DRAXIN</name>
</gene>
<dbReference type="AlphaFoldDB" id="A0A670Z0D2"/>
<dbReference type="GO" id="GO:0110088">
    <property type="term" value="P:hippocampal neuron apoptotic process"/>
    <property type="evidence" value="ECO:0007669"/>
    <property type="project" value="Ensembl"/>
</dbReference>
<evidence type="ECO:0000313" key="7">
    <source>
        <dbReference type="Ensembl" id="ENSPTXP00000017425.1"/>
    </source>
</evidence>
<dbReference type="GO" id="GO:0110091">
    <property type="term" value="P:negative regulation of hippocampal neuron apoptotic process"/>
    <property type="evidence" value="ECO:0007669"/>
    <property type="project" value="Ensembl"/>
</dbReference>
<feature type="signal peptide" evidence="6">
    <location>
        <begin position="1"/>
        <end position="21"/>
    </location>
</feature>
<feature type="chain" id="PRO_5025470715" evidence="6">
    <location>
        <begin position="22"/>
        <end position="343"/>
    </location>
</feature>
<dbReference type="GO" id="GO:0021960">
    <property type="term" value="P:anterior commissure morphogenesis"/>
    <property type="evidence" value="ECO:0007669"/>
    <property type="project" value="Ensembl"/>
</dbReference>
<sequence>MARPALWLFSVLLISSRATSGLGLGPRMATNIPGNDNSFPSQDSWMHSLRAALYRYGQGLDNQQTDHGEMPPGSTGSREAGGPRLEGVESRGPDQPANLRQKSTFVGFAFPSPEQENANNPVPERAKKQSQAHRRHTRRKRLKQHRGSKLRPRALVKKPDGLVEHFRPFHGEGAAAGSGPTSLPSALPQTLTEDSFPLGAISSGPQTGEWQEGDVMPTLDMALFDWTDYEDLRLDMWTSDRKKGRTHKSGNETTSAEGESCDHHLDCLSGSCCDLREHLCKLHNRGLNNKCYDNCMCTEGLRCYAKFHRNRRVVRRRGRCVEPDSVDADQGSFLNVLKERERD</sequence>
<organism evidence="7 8">
    <name type="scientific">Pseudonaja textilis</name>
    <name type="common">Eastern brown snake</name>
    <dbReference type="NCBI Taxonomy" id="8673"/>
    <lineage>
        <taxon>Eukaryota</taxon>
        <taxon>Metazoa</taxon>
        <taxon>Chordata</taxon>
        <taxon>Craniata</taxon>
        <taxon>Vertebrata</taxon>
        <taxon>Euteleostomi</taxon>
        <taxon>Lepidosauria</taxon>
        <taxon>Squamata</taxon>
        <taxon>Bifurcata</taxon>
        <taxon>Unidentata</taxon>
        <taxon>Episquamata</taxon>
        <taxon>Toxicofera</taxon>
        <taxon>Serpentes</taxon>
        <taxon>Colubroidea</taxon>
        <taxon>Elapidae</taxon>
        <taxon>Hydrophiinae</taxon>
        <taxon>Pseudonaja</taxon>
    </lineage>
</organism>
<feature type="compositionally biased region" description="Basic and acidic residues" evidence="5">
    <location>
        <begin position="157"/>
        <end position="170"/>
    </location>
</feature>
<dbReference type="Proteomes" id="UP000472273">
    <property type="component" value="Unplaced"/>
</dbReference>
<evidence type="ECO:0000313" key="8">
    <source>
        <dbReference type="Proteomes" id="UP000472273"/>
    </source>
</evidence>
<keyword evidence="3 6" id="KW-0732">Signal</keyword>
<dbReference type="GO" id="GO:0021516">
    <property type="term" value="P:dorsal spinal cord development"/>
    <property type="evidence" value="ECO:0007669"/>
    <property type="project" value="Ensembl"/>
</dbReference>
<dbReference type="GO" id="GO:0030517">
    <property type="term" value="P:negative regulation of axon extension"/>
    <property type="evidence" value="ECO:0007669"/>
    <property type="project" value="Ensembl"/>
</dbReference>
<evidence type="ECO:0000256" key="5">
    <source>
        <dbReference type="SAM" id="MobiDB-lite"/>
    </source>
</evidence>
<dbReference type="GO" id="GO:0005576">
    <property type="term" value="C:extracellular region"/>
    <property type="evidence" value="ECO:0007669"/>
    <property type="project" value="Ensembl"/>
</dbReference>
<dbReference type="GO" id="GO:0007411">
    <property type="term" value="P:axon guidance"/>
    <property type="evidence" value="ECO:0007669"/>
    <property type="project" value="Ensembl"/>
</dbReference>
<reference evidence="7" key="2">
    <citation type="submission" date="2025-09" db="UniProtKB">
        <authorList>
            <consortium name="Ensembl"/>
        </authorList>
    </citation>
    <scope>IDENTIFICATION</scope>
</reference>
<keyword evidence="4" id="KW-0325">Glycoprotein</keyword>
<dbReference type="GO" id="GO:0021528">
    <property type="term" value="P:commissural neuron differentiation in spinal cord"/>
    <property type="evidence" value="ECO:0007669"/>
    <property type="project" value="Ensembl"/>
</dbReference>